<comment type="subcellular location">
    <subcellularLocation>
        <location evidence="1">Cell inner membrane</location>
        <topology evidence="1">Single-pass membrane protein</topology>
    </subcellularLocation>
</comment>
<evidence type="ECO:0000256" key="1">
    <source>
        <dbReference type="ARBA" id="ARBA00004377"/>
    </source>
</evidence>
<dbReference type="Pfam" id="PF04995">
    <property type="entry name" value="CcmD"/>
    <property type="match status" value="1"/>
</dbReference>
<keyword evidence="3" id="KW-1003">Cell membrane</keyword>
<protein>
    <recommendedName>
        <fullName evidence="11">Heme exporter protein D</fullName>
    </recommendedName>
</protein>
<evidence type="ECO:0000313" key="10">
    <source>
        <dbReference type="EMBL" id="VAW91889.1"/>
    </source>
</evidence>
<evidence type="ECO:0000256" key="8">
    <source>
        <dbReference type="ARBA" id="ARBA00023136"/>
    </source>
</evidence>
<evidence type="ECO:0000256" key="7">
    <source>
        <dbReference type="ARBA" id="ARBA00022989"/>
    </source>
</evidence>
<evidence type="ECO:0000256" key="6">
    <source>
        <dbReference type="ARBA" id="ARBA00022748"/>
    </source>
</evidence>
<feature type="transmembrane region" description="Helical" evidence="9">
    <location>
        <begin position="12"/>
        <end position="34"/>
    </location>
</feature>
<evidence type="ECO:0000256" key="9">
    <source>
        <dbReference type="SAM" id="Phobius"/>
    </source>
</evidence>
<dbReference type="InterPro" id="IPR007078">
    <property type="entry name" value="Haem_export_protD_CcmD"/>
</dbReference>
<keyword evidence="8 9" id="KW-0472">Membrane</keyword>
<dbReference type="GO" id="GO:0017004">
    <property type="term" value="P:cytochrome complex assembly"/>
    <property type="evidence" value="ECO:0007669"/>
    <property type="project" value="UniProtKB-KW"/>
</dbReference>
<evidence type="ECO:0000256" key="3">
    <source>
        <dbReference type="ARBA" id="ARBA00022475"/>
    </source>
</evidence>
<keyword evidence="4" id="KW-0997">Cell inner membrane</keyword>
<evidence type="ECO:0000256" key="2">
    <source>
        <dbReference type="ARBA" id="ARBA00022448"/>
    </source>
</evidence>
<dbReference type="GO" id="GO:0005886">
    <property type="term" value="C:plasma membrane"/>
    <property type="evidence" value="ECO:0007669"/>
    <property type="project" value="UniProtKB-SubCell"/>
</dbReference>
<keyword evidence="6" id="KW-0201">Cytochrome c-type biogenesis</keyword>
<reference evidence="10" key="1">
    <citation type="submission" date="2018-06" db="EMBL/GenBank/DDBJ databases">
        <authorList>
            <person name="Zhirakovskaya E."/>
        </authorList>
    </citation>
    <scope>NUCLEOTIDE SEQUENCE</scope>
</reference>
<dbReference type="AlphaFoldDB" id="A0A3B1A176"/>
<keyword evidence="7 9" id="KW-1133">Transmembrane helix</keyword>
<dbReference type="NCBIfam" id="TIGR03141">
    <property type="entry name" value="cytochro_ccmD"/>
    <property type="match status" value="1"/>
</dbReference>
<evidence type="ECO:0000256" key="4">
    <source>
        <dbReference type="ARBA" id="ARBA00022519"/>
    </source>
</evidence>
<keyword evidence="2" id="KW-0813">Transport</keyword>
<name>A0A3B1A176_9ZZZZ</name>
<evidence type="ECO:0008006" key="11">
    <source>
        <dbReference type="Google" id="ProtNLM"/>
    </source>
</evidence>
<organism evidence="10">
    <name type="scientific">hydrothermal vent metagenome</name>
    <dbReference type="NCBI Taxonomy" id="652676"/>
    <lineage>
        <taxon>unclassified sequences</taxon>
        <taxon>metagenomes</taxon>
        <taxon>ecological metagenomes</taxon>
    </lineage>
</organism>
<proteinExistence type="predicted"/>
<keyword evidence="5 9" id="KW-0812">Transmembrane</keyword>
<evidence type="ECO:0000256" key="5">
    <source>
        <dbReference type="ARBA" id="ARBA00022692"/>
    </source>
</evidence>
<sequence>MNEFLHMGGYGGYIWSAYAITAVMLALSIVLPIMHGKKTRKRIEHILEQEQD</sequence>
<accession>A0A3B1A176</accession>
<dbReference type="GO" id="GO:0015886">
    <property type="term" value="P:heme transport"/>
    <property type="evidence" value="ECO:0007669"/>
    <property type="project" value="InterPro"/>
</dbReference>
<dbReference type="EMBL" id="UOFR01000013">
    <property type="protein sequence ID" value="VAW91889.1"/>
    <property type="molecule type" value="Genomic_DNA"/>
</dbReference>
<gene>
    <name evidence="10" type="ORF">MNBD_GAMMA21-2816</name>
</gene>